<keyword evidence="2" id="KW-1185">Reference proteome</keyword>
<accession>A0ACB5SQ66</accession>
<dbReference type="Proteomes" id="UP001165186">
    <property type="component" value="Unassembled WGS sequence"/>
</dbReference>
<protein>
    <submittedName>
        <fullName evidence="1">Uncharacterized protein</fullName>
    </submittedName>
</protein>
<reference evidence="1" key="1">
    <citation type="submission" date="2024-09" db="EMBL/GenBank/DDBJ databases">
        <title>Draft Genome Sequences of Neofusicoccum parvum.</title>
        <authorList>
            <person name="Ashida A."/>
            <person name="Camagna M."/>
            <person name="Tanaka A."/>
            <person name="Takemoto D."/>
        </authorList>
    </citation>
    <scope>NUCLEOTIDE SEQUENCE</scope>
    <source>
        <strain evidence="1">PPO83</strain>
    </source>
</reference>
<evidence type="ECO:0000313" key="2">
    <source>
        <dbReference type="Proteomes" id="UP001165186"/>
    </source>
</evidence>
<gene>
    <name evidence="1" type="primary">g5563</name>
    <name evidence="1" type="ORF">NpPPO83_00005563</name>
</gene>
<comment type="caution">
    <text evidence="1">The sequence shown here is derived from an EMBL/GenBank/DDBJ whole genome shotgun (WGS) entry which is preliminary data.</text>
</comment>
<name>A0ACB5SQ66_9PEZI</name>
<proteinExistence type="predicted"/>
<evidence type="ECO:0000313" key="1">
    <source>
        <dbReference type="EMBL" id="GME51843.1"/>
    </source>
</evidence>
<organism evidence="1 2">
    <name type="scientific">Neofusicoccum parvum</name>
    <dbReference type="NCBI Taxonomy" id="310453"/>
    <lineage>
        <taxon>Eukaryota</taxon>
        <taxon>Fungi</taxon>
        <taxon>Dikarya</taxon>
        <taxon>Ascomycota</taxon>
        <taxon>Pezizomycotina</taxon>
        <taxon>Dothideomycetes</taxon>
        <taxon>Dothideomycetes incertae sedis</taxon>
        <taxon>Botryosphaeriales</taxon>
        <taxon>Botryosphaeriaceae</taxon>
        <taxon>Neofusicoccum</taxon>
    </lineage>
</organism>
<dbReference type="EMBL" id="BSXG01000180">
    <property type="protein sequence ID" value="GME51843.1"/>
    <property type="molecule type" value="Genomic_DNA"/>
</dbReference>
<sequence length="572" mass="65544">MPSSRVSEGYEISNTTLFDPANRPVKVIGIGAGVSGLMMAYKIQTECENVELKIYEKNPNVGGTWFENRYPGCDVPAHAYVFPWAPNPEWTSMLAGASEISNYLNKVADCFDLRQYIHLNHQVAGCFWDEERGKWKVKVQIVEPKADWSSREPLRVTQEFWDEGDIVLHATGILNRWSFPNIPGLESFKGRVIHTAGWPDDYREEHWKGQNVAVIGSGASSIQVVPTMQKHVKHMDVFARTPNWFVEIAGHHGNNRRYDPSERERFRKNPEELLRYIKETELMYNAHWDNAIMGTELQKEVIEKTAKRMKDIVKDDTLLKGITPSFPVSCRRITPGDPYLHAIQEPNVNMHFTGAARIEKDGVVGEDGTVVTCDTIVCATGFDTTWKPRFPVVGRNGVDLREKWRDSPTAYFGVACPDMPNWITFLGPNWPVAQGSIIGAVDANGSYAVMCIKKLQSDWLHSFCPRQDVTNEYNEHTQIWAKKTVWSQDCRSWYKDLDTGRLTAVYCGHSLHYRDMLSSVRWEDMDIRYTNKCNRFAFMGIGRPLSQVRKGSDISPYFGLQRIDKRWRFAKE</sequence>